<dbReference type="AlphaFoldDB" id="A0A0R3Q3V6"/>
<sequence>MLKNRRCAEICWIRALNKIERKFGEIKNVALKVSEEFNAQLIYDTCNESAKYNSTISKTALPHG</sequence>
<accession>A0A0R3Q3V6</accession>
<evidence type="ECO:0000313" key="3">
    <source>
        <dbReference type="WBParaSite" id="BTMF_0000097401-mRNA-1"/>
    </source>
</evidence>
<evidence type="ECO:0000313" key="2">
    <source>
        <dbReference type="Proteomes" id="UP000280834"/>
    </source>
</evidence>
<organism evidence="3">
    <name type="scientific">Brugia timori</name>
    <dbReference type="NCBI Taxonomy" id="42155"/>
    <lineage>
        <taxon>Eukaryota</taxon>
        <taxon>Metazoa</taxon>
        <taxon>Ecdysozoa</taxon>
        <taxon>Nematoda</taxon>
        <taxon>Chromadorea</taxon>
        <taxon>Rhabditida</taxon>
        <taxon>Spirurina</taxon>
        <taxon>Spiruromorpha</taxon>
        <taxon>Filarioidea</taxon>
        <taxon>Onchocercidae</taxon>
        <taxon>Brugia</taxon>
    </lineage>
</organism>
<dbReference type="WBParaSite" id="BTMF_0000097401-mRNA-1">
    <property type="protein sequence ID" value="BTMF_0000097401-mRNA-1"/>
    <property type="gene ID" value="BTMF_0000097401"/>
</dbReference>
<protein>
    <submittedName>
        <fullName evidence="3">Transposase</fullName>
    </submittedName>
</protein>
<keyword evidence="2" id="KW-1185">Reference proteome</keyword>
<name>A0A0R3Q3V6_9BILA</name>
<gene>
    <name evidence="1" type="ORF">BTMF_LOCUS338</name>
</gene>
<reference evidence="3" key="1">
    <citation type="submission" date="2017-02" db="UniProtKB">
        <authorList>
            <consortium name="WormBaseParasite"/>
        </authorList>
    </citation>
    <scope>IDENTIFICATION</scope>
</reference>
<evidence type="ECO:0000313" key="1">
    <source>
        <dbReference type="EMBL" id="VDO07380.1"/>
    </source>
</evidence>
<reference evidence="1 2" key="2">
    <citation type="submission" date="2018-11" db="EMBL/GenBank/DDBJ databases">
        <authorList>
            <consortium name="Pathogen Informatics"/>
        </authorList>
    </citation>
    <scope>NUCLEOTIDE SEQUENCE [LARGE SCALE GENOMIC DNA]</scope>
</reference>
<proteinExistence type="predicted"/>
<dbReference type="Proteomes" id="UP000280834">
    <property type="component" value="Unassembled WGS sequence"/>
</dbReference>
<dbReference type="EMBL" id="UZAG01000155">
    <property type="protein sequence ID" value="VDO07380.1"/>
    <property type="molecule type" value="Genomic_DNA"/>
</dbReference>